<feature type="non-terminal residue" evidence="2">
    <location>
        <position position="1"/>
    </location>
</feature>
<dbReference type="NCBIfam" id="NF033559">
    <property type="entry name" value="transpos_IS1634"/>
    <property type="match status" value="1"/>
</dbReference>
<dbReference type="EMBL" id="SMZO01000047">
    <property type="protein sequence ID" value="TDL85292.1"/>
    <property type="molecule type" value="Genomic_DNA"/>
</dbReference>
<evidence type="ECO:0000259" key="1">
    <source>
        <dbReference type="Pfam" id="PF01609"/>
    </source>
</evidence>
<dbReference type="PANTHER" id="PTHR34614">
    <property type="match status" value="1"/>
</dbReference>
<dbReference type="GO" id="GO:0003677">
    <property type="term" value="F:DNA binding"/>
    <property type="evidence" value="ECO:0007669"/>
    <property type="project" value="InterPro"/>
</dbReference>
<dbReference type="InterPro" id="IPR047654">
    <property type="entry name" value="IS1634_transpos"/>
</dbReference>
<accession>A0A4R6ABQ7</accession>
<feature type="domain" description="Transposase IS4-like" evidence="1">
    <location>
        <begin position="11"/>
        <end position="319"/>
    </location>
</feature>
<comment type="caution">
    <text evidence="2">The sequence shown here is derived from an EMBL/GenBank/DDBJ whole genome shotgun (WGS) entry which is preliminary data.</text>
</comment>
<keyword evidence="4" id="KW-1185">Reference proteome</keyword>
<dbReference type="Pfam" id="PF01609">
    <property type="entry name" value="DDE_Tnp_1"/>
    <property type="match status" value="1"/>
</dbReference>
<evidence type="ECO:0000313" key="4">
    <source>
        <dbReference type="Proteomes" id="UP000294562"/>
    </source>
</evidence>
<reference evidence="2 4" key="1">
    <citation type="submission" date="2019-03" db="EMBL/GenBank/DDBJ databases">
        <title>Rhodobacteraceae bacterium SM1902, a new member of the family Rhodobacteraceae isolated from Yantai.</title>
        <authorList>
            <person name="Sun Y."/>
        </authorList>
    </citation>
    <scope>NUCLEOTIDE SEQUENCE [LARGE SCALE GENOMIC DNA]</scope>
    <source>
        <strain evidence="2 4">SM1902</strain>
    </source>
</reference>
<proteinExistence type="predicted"/>
<dbReference type="GO" id="GO:0004803">
    <property type="term" value="F:transposase activity"/>
    <property type="evidence" value="ECO:0007669"/>
    <property type="project" value="InterPro"/>
</dbReference>
<evidence type="ECO:0000313" key="2">
    <source>
        <dbReference type="EMBL" id="TDL79758.1"/>
    </source>
</evidence>
<dbReference type="InterPro" id="IPR002559">
    <property type="entry name" value="Transposase_11"/>
</dbReference>
<dbReference type="RefSeq" id="WP_133343866.1">
    <property type="nucleotide sequence ID" value="NZ_SMZO01000047.1"/>
</dbReference>
<dbReference type="PANTHER" id="PTHR34614:SF2">
    <property type="entry name" value="TRANSPOSASE IS4-LIKE DOMAIN-CONTAINING PROTEIN"/>
    <property type="match status" value="1"/>
</dbReference>
<dbReference type="SUPFAM" id="SSF53098">
    <property type="entry name" value="Ribonuclease H-like"/>
    <property type="match status" value="1"/>
</dbReference>
<dbReference type="EMBL" id="SMZO01000112">
    <property type="protein sequence ID" value="TDL79758.1"/>
    <property type="molecule type" value="Genomic_DNA"/>
</dbReference>
<organism evidence="2 4">
    <name type="scientific">Meridianimarinicoccus aquatilis</name>
    <dbReference type="NCBI Taxonomy" id="2552766"/>
    <lineage>
        <taxon>Bacteria</taxon>
        <taxon>Pseudomonadati</taxon>
        <taxon>Pseudomonadota</taxon>
        <taxon>Alphaproteobacteria</taxon>
        <taxon>Rhodobacterales</taxon>
        <taxon>Paracoccaceae</taxon>
        <taxon>Meridianimarinicoccus</taxon>
    </lineage>
</organism>
<dbReference type="AlphaFoldDB" id="A0A4R6ABQ7"/>
<gene>
    <name evidence="3" type="ORF">E2L05_15935</name>
    <name evidence="2" type="ORF">E2L05_20455</name>
</gene>
<evidence type="ECO:0000313" key="3">
    <source>
        <dbReference type="EMBL" id="TDL85292.1"/>
    </source>
</evidence>
<sequence length="381" mass="42203">AKQIRPLVDQDLTVVFYDLTTVRIHGEGEVDDDIRAYGMNKETGGIARQFVLGVVQTAEGLPLMHTVHPGNVAETRTLQAMLATVLQRFPIERVILVADRGLLSLENIGALTSLAEQGGRTLEFILAVPARRYSDLVETFRNMVFDGGGLAEDRFAGHRLIVAHDPLRATEQGDRRRARIAELDAMAEKMVGKLDAQDAGKTARGRRASDRGAYSRFTRAVAEAELTRFLKADLNADRFSWSVNEDAIAEAELFDGKLALVTNAPDLSPAEAVARYKGLADIERGFRVLKSDIEIAPVHHRLPDRIRAHAMICFLALVLYRVMRMRLKAKGHSASPRTALDLLERIQRHTTSIGERTLDGLSTITPEQLELFDTLNLPKPA</sequence>
<name>A0A4R6ABQ7_9RHOB</name>
<dbReference type="Proteomes" id="UP000294562">
    <property type="component" value="Unassembled WGS sequence"/>
</dbReference>
<protein>
    <submittedName>
        <fullName evidence="2">IS1634 family transposase</fullName>
    </submittedName>
</protein>
<dbReference type="OrthoDB" id="8257391at2"/>
<dbReference type="InterPro" id="IPR012337">
    <property type="entry name" value="RNaseH-like_sf"/>
</dbReference>
<dbReference type="GO" id="GO:0006313">
    <property type="term" value="P:DNA transposition"/>
    <property type="evidence" value="ECO:0007669"/>
    <property type="project" value="InterPro"/>
</dbReference>